<evidence type="ECO:0000256" key="2">
    <source>
        <dbReference type="ARBA" id="ARBA00023136"/>
    </source>
</evidence>
<dbReference type="PANTHER" id="PTHR37042">
    <property type="entry name" value="OUTER MEMBRANE PROTEIN RV1973"/>
    <property type="match status" value="1"/>
</dbReference>
<name>A0A919GQS0_9ACTN</name>
<evidence type="ECO:0000256" key="4">
    <source>
        <dbReference type="SAM" id="Phobius"/>
    </source>
</evidence>
<reference evidence="5" key="1">
    <citation type="journal article" date="2014" name="Int. J. Syst. Evol. Microbiol.">
        <title>Complete genome sequence of Corynebacterium casei LMG S-19264T (=DSM 44701T), isolated from a smear-ripened cheese.</title>
        <authorList>
            <consortium name="US DOE Joint Genome Institute (JGI-PGF)"/>
            <person name="Walter F."/>
            <person name="Albersmeier A."/>
            <person name="Kalinowski J."/>
            <person name="Ruckert C."/>
        </authorList>
    </citation>
    <scope>NUCLEOTIDE SEQUENCE</scope>
    <source>
        <strain evidence="5">CGMCC 4.7403</strain>
    </source>
</reference>
<feature type="region of interest" description="Disordered" evidence="3">
    <location>
        <begin position="1"/>
        <end position="42"/>
    </location>
</feature>
<accession>A0A919GQS0</accession>
<organism evidence="5 6">
    <name type="scientific">Streptomyces capitiformicae</name>
    <dbReference type="NCBI Taxonomy" id="2014920"/>
    <lineage>
        <taxon>Bacteria</taxon>
        <taxon>Bacillati</taxon>
        <taxon>Actinomycetota</taxon>
        <taxon>Actinomycetes</taxon>
        <taxon>Kitasatosporales</taxon>
        <taxon>Streptomycetaceae</taxon>
        <taxon>Streptomyces</taxon>
    </lineage>
</organism>
<keyword evidence="2 4" id="KW-0472">Membrane</keyword>
<evidence type="ECO:0000313" key="5">
    <source>
        <dbReference type="EMBL" id="GHH88911.1"/>
    </source>
</evidence>
<dbReference type="AlphaFoldDB" id="A0A919GQS0"/>
<evidence type="ECO:0000256" key="1">
    <source>
        <dbReference type="ARBA" id="ARBA00004370"/>
    </source>
</evidence>
<reference evidence="5" key="2">
    <citation type="submission" date="2020-09" db="EMBL/GenBank/DDBJ databases">
        <authorList>
            <person name="Sun Q."/>
            <person name="Zhou Y."/>
        </authorList>
    </citation>
    <scope>NUCLEOTIDE SEQUENCE</scope>
    <source>
        <strain evidence="5">CGMCC 4.7403</strain>
    </source>
</reference>
<evidence type="ECO:0000256" key="3">
    <source>
        <dbReference type="SAM" id="MobiDB-lite"/>
    </source>
</evidence>
<feature type="transmembrane region" description="Helical" evidence="4">
    <location>
        <begin position="49"/>
        <end position="70"/>
    </location>
</feature>
<keyword evidence="4" id="KW-1133">Transmembrane helix</keyword>
<gene>
    <name evidence="5" type="ORF">GCM10017771_36270</name>
</gene>
<protein>
    <recommendedName>
        <fullName evidence="7">Mce-associated membrane protein</fullName>
    </recommendedName>
</protein>
<keyword evidence="6" id="KW-1185">Reference proteome</keyword>
<evidence type="ECO:0008006" key="7">
    <source>
        <dbReference type="Google" id="ProtNLM"/>
    </source>
</evidence>
<comment type="subcellular location">
    <subcellularLocation>
        <location evidence="1">Membrane</location>
    </subcellularLocation>
</comment>
<evidence type="ECO:0000313" key="6">
    <source>
        <dbReference type="Proteomes" id="UP000603227"/>
    </source>
</evidence>
<proteinExistence type="predicted"/>
<feature type="compositionally biased region" description="Polar residues" evidence="3">
    <location>
        <begin position="15"/>
        <end position="35"/>
    </location>
</feature>
<dbReference type="EMBL" id="BNAT01000011">
    <property type="protein sequence ID" value="GHH88911.1"/>
    <property type="molecule type" value="Genomic_DNA"/>
</dbReference>
<dbReference type="PANTHER" id="PTHR37042:SF4">
    <property type="entry name" value="OUTER MEMBRANE PROTEIN RV1973"/>
    <property type="match status" value="1"/>
</dbReference>
<comment type="caution">
    <text evidence="5">The sequence shown here is derived from an EMBL/GenBank/DDBJ whole genome shotgun (WGS) entry which is preliminary data.</text>
</comment>
<sequence>MATRRTDGMNAETDGMNTETDGMNTETDGMNTETDGMNAADGKRGRRKALSAVLVVATVLTTALSVWLAVGLSGQRAAEQRRQDILAAACQSALNFTSLDYRHYDRDSGNVLKSATGDFKEQFAAQTEQLTELVAENKSVSEGQVLEAGIVRSDARSARVLVVADSKVTNIAVPKGEARTYRLQLDLVLKDGHWLTSDVEFVG</sequence>
<keyword evidence="4" id="KW-0812">Transmembrane</keyword>
<dbReference type="Proteomes" id="UP000603227">
    <property type="component" value="Unassembled WGS sequence"/>
</dbReference>
<dbReference type="GO" id="GO:0016020">
    <property type="term" value="C:membrane"/>
    <property type="evidence" value="ECO:0007669"/>
    <property type="project" value="UniProtKB-SubCell"/>
</dbReference>